<dbReference type="GO" id="GO:0005829">
    <property type="term" value="C:cytosol"/>
    <property type="evidence" value="ECO:0007669"/>
    <property type="project" value="TreeGrafter"/>
</dbReference>
<dbReference type="FunFam" id="3.20.20.105:FF:000001">
    <property type="entry name" value="Queuine tRNA-ribosyltransferase"/>
    <property type="match status" value="1"/>
</dbReference>
<dbReference type="SUPFAM" id="SSF51713">
    <property type="entry name" value="tRNA-guanine transglycosylase"/>
    <property type="match status" value="1"/>
</dbReference>
<dbReference type="Pfam" id="PF01702">
    <property type="entry name" value="TGT"/>
    <property type="match status" value="1"/>
</dbReference>
<dbReference type="EC" id="2.4.2.29" evidence="5"/>
<dbReference type="HAMAP" id="MF_00168">
    <property type="entry name" value="Q_tRNA_Tgt"/>
    <property type="match status" value="1"/>
</dbReference>
<name>A0A0W8E6S0_9ZZZZ</name>
<dbReference type="EMBL" id="LNQE01001858">
    <property type="protein sequence ID" value="KUG04125.1"/>
    <property type="molecule type" value="Genomic_DNA"/>
</dbReference>
<protein>
    <submittedName>
        <fullName evidence="5">Trna-guanine transglycosylase</fullName>
        <ecNumber evidence="5">2.4.2.29</ecNumber>
    </submittedName>
</protein>
<evidence type="ECO:0000259" key="4">
    <source>
        <dbReference type="Pfam" id="PF01702"/>
    </source>
</evidence>
<dbReference type="GO" id="GO:0008479">
    <property type="term" value="F:tRNA-guanosine(34) queuine transglycosylase activity"/>
    <property type="evidence" value="ECO:0007669"/>
    <property type="project" value="InterPro"/>
</dbReference>
<comment type="caution">
    <text evidence="5">The sequence shown here is derived from an EMBL/GenBank/DDBJ whole genome shotgun (WGS) entry which is preliminary data.</text>
</comment>
<dbReference type="Gene3D" id="3.20.20.105">
    <property type="entry name" value="Queuine tRNA-ribosyltransferase-like"/>
    <property type="match status" value="1"/>
</dbReference>
<evidence type="ECO:0000256" key="3">
    <source>
        <dbReference type="ARBA" id="ARBA00022694"/>
    </source>
</evidence>
<evidence type="ECO:0000313" key="5">
    <source>
        <dbReference type="EMBL" id="KUG04125.1"/>
    </source>
</evidence>
<sequence length="368" mass="41852">MLQYELIKKDNKCSARLGKLKISHGAIDTPIFMPVGTQATVKTLTSEDLYEIGAGIILSNTYHLYLRPGSELIEKAGGLHGFMNWKRGILTDSGGFQVFSLSKLRQISDEGVIFNSHIDGSRHFLTPEKVMEIEQQLGADIAMCFDECSPYPCSYEEAEKAVERTTLWAKRCKDTHKKADQALFGIVQGNVFPDLRHKSVEDLKALDFEGYGIGGLSVGEPKADMYSMLDLMDTLLPEDKPRYLMGVGAPEDLLEGVRRGVDMFDCVLPTRLARHGSAYTHQGRITVRNAEYAEDFKPIDDGCDCWVCRNYSRAYIRHLIKAGEMLAHRLLTYHNVYFLIKLMEEIRGAITEERFLDYYHEFLEEYQF</sequence>
<feature type="domain" description="tRNA-guanine(15) transglycosylase-like" evidence="4">
    <location>
        <begin position="14"/>
        <end position="367"/>
    </location>
</feature>
<organism evidence="5">
    <name type="scientific">hydrocarbon metagenome</name>
    <dbReference type="NCBI Taxonomy" id="938273"/>
    <lineage>
        <taxon>unclassified sequences</taxon>
        <taxon>metagenomes</taxon>
        <taxon>ecological metagenomes</taxon>
    </lineage>
</organism>
<dbReference type="PANTHER" id="PTHR46499">
    <property type="entry name" value="QUEUINE TRNA-RIBOSYLTRANSFERASE"/>
    <property type="match status" value="1"/>
</dbReference>
<evidence type="ECO:0000256" key="1">
    <source>
        <dbReference type="ARBA" id="ARBA00022676"/>
    </source>
</evidence>
<dbReference type="PANTHER" id="PTHR46499:SF1">
    <property type="entry name" value="QUEUINE TRNA-RIBOSYLTRANSFERASE"/>
    <property type="match status" value="1"/>
</dbReference>
<dbReference type="InterPro" id="IPR050076">
    <property type="entry name" value="ArchSynthase1/Queuine_TRR"/>
</dbReference>
<gene>
    <name evidence="5" type="ORF">ASZ90_018487</name>
</gene>
<accession>A0A0W8E6S0</accession>
<dbReference type="GO" id="GO:0008616">
    <property type="term" value="P:tRNA queuosine(34) biosynthetic process"/>
    <property type="evidence" value="ECO:0007669"/>
    <property type="project" value="TreeGrafter"/>
</dbReference>
<dbReference type="NCBIfam" id="TIGR00449">
    <property type="entry name" value="tgt_general"/>
    <property type="match status" value="1"/>
</dbReference>
<dbReference type="AlphaFoldDB" id="A0A0W8E6S0"/>
<keyword evidence="1 5" id="KW-0328">Glycosyltransferase</keyword>
<dbReference type="NCBIfam" id="TIGR00430">
    <property type="entry name" value="Q_tRNA_tgt"/>
    <property type="match status" value="1"/>
</dbReference>
<evidence type="ECO:0000256" key="2">
    <source>
        <dbReference type="ARBA" id="ARBA00022679"/>
    </source>
</evidence>
<dbReference type="InterPro" id="IPR036511">
    <property type="entry name" value="TGT-like_sf"/>
</dbReference>
<dbReference type="InterPro" id="IPR002616">
    <property type="entry name" value="tRNA_ribo_trans-like"/>
</dbReference>
<reference evidence="5" key="1">
    <citation type="journal article" date="2015" name="Proc. Natl. Acad. Sci. U.S.A.">
        <title>Networks of energetic and metabolic interactions define dynamics in microbial communities.</title>
        <authorList>
            <person name="Embree M."/>
            <person name="Liu J.K."/>
            <person name="Al-Bassam M.M."/>
            <person name="Zengler K."/>
        </authorList>
    </citation>
    <scope>NUCLEOTIDE SEQUENCE</scope>
</reference>
<keyword evidence="3" id="KW-0819">tRNA processing</keyword>
<dbReference type="InterPro" id="IPR004803">
    <property type="entry name" value="TGT"/>
</dbReference>
<keyword evidence="2 5" id="KW-0808">Transferase</keyword>
<proteinExistence type="inferred from homology"/>